<evidence type="ECO:0000256" key="4">
    <source>
        <dbReference type="ARBA" id="ARBA00040379"/>
    </source>
</evidence>
<dbReference type="Gene3D" id="3.30.450.40">
    <property type="match status" value="1"/>
</dbReference>
<evidence type="ECO:0000259" key="6">
    <source>
        <dbReference type="PROSITE" id="PS51077"/>
    </source>
</evidence>
<feature type="domain" description="HTH iclR-type" evidence="6">
    <location>
        <begin position="2"/>
        <end position="63"/>
    </location>
</feature>
<name>A0AB36E088_9PAST</name>
<evidence type="ECO:0000256" key="2">
    <source>
        <dbReference type="ARBA" id="ARBA00023125"/>
    </source>
</evidence>
<dbReference type="EMBL" id="JTJU01000067">
    <property type="protein sequence ID" value="OBX07655.1"/>
    <property type="molecule type" value="Genomic_DNA"/>
</dbReference>
<dbReference type="Proteomes" id="UP000092527">
    <property type="component" value="Unassembled WGS sequence"/>
</dbReference>
<protein>
    <recommendedName>
        <fullName evidence="4">HTH-type transcriptional repressor AllR</fullName>
    </recommendedName>
    <alternativeName>
        <fullName evidence="5">Negative regulator of allantoin and glyoxylate utilization operons</fullName>
    </alternativeName>
</protein>
<evidence type="ECO:0000256" key="5">
    <source>
        <dbReference type="ARBA" id="ARBA00042627"/>
    </source>
</evidence>
<organism evidence="8 9">
    <name type="scientific">Gallibacterium salpingitidis</name>
    <dbReference type="NCBI Taxonomy" id="505341"/>
    <lineage>
        <taxon>Bacteria</taxon>
        <taxon>Pseudomonadati</taxon>
        <taxon>Pseudomonadota</taxon>
        <taxon>Gammaproteobacteria</taxon>
        <taxon>Pasteurellales</taxon>
        <taxon>Pasteurellaceae</taxon>
        <taxon>Gallibacterium</taxon>
    </lineage>
</organism>
<dbReference type="RefSeq" id="WP_066112850.1">
    <property type="nucleotide sequence ID" value="NZ_CP103875.1"/>
</dbReference>
<dbReference type="Gene3D" id="1.10.10.10">
    <property type="entry name" value="Winged helix-like DNA-binding domain superfamily/Winged helix DNA-binding domain"/>
    <property type="match status" value="1"/>
</dbReference>
<dbReference type="InterPro" id="IPR029016">
    <property type="entry name" value="GAF-like_dom_sf"/>
</dbReference>
<accession>A0AB36E088</accession>
<dbReference type="SUPFAM" id="SSF55781">
    <property type="entry name" value="GAF domain-like"/>
    <property type="match status" value="1"/>
</dbReference>
<sequence length="241" mass="26370">MIDSVKTAFLLLQTIASSPDCGLSEIARLSNINKSRVYRMLSDLTVLGYLQQNPETLTYRLGLQSVMLGQAAQGQNDLIALAEAECVKLTRKFDENVQLRVRDGTEGIQIFSRKSRQELQVHSQVGNRRKLGLGASGKLLLAYAPEPIIENCLPNLPYQIEVLMAIREAGYAESFSELTEGVCAIAAPIFSADGSCNSALSVSLPTVRATKDRIEEIRKDLLAATERISLCCGFTNSKESL</sequence>
<evidence type="ECO:0000259" key="7">
    <source>
        <dbReference type="PROSITE" id="PS51078"/>
    </source>
</evidence>
<dbReference type="GO" id="GO:0003700">
    <property type="term" value="F:DNA-binding transcription factor activity"/>
    <property type="evidence" value="ECO:0007669"/>
    <property type="project" value="TreeGrafter"/>
</dbReference>
<evidence type="ECO:0000313" key="8">
    <source>
        <dbReference type="EMBL" id="OBX07655.1"/>
    </source>
</evidence>
<dbReference type="Pfam" id="PF01614">
    <property type="entry name" value="IclR_C"/>
    <property type="match status" value="1"/>
</dbReference>
<dbReference type="InterPro" id="IPR036388">
    <property type="entry name" value="WH-like_DNA-bd_sf"/>
</dbReference>
<keyword evidence="2" id="KW-0238">DNA-binding</keyword>
<evidence type="ECO:0000256" key="1">
    <source>
        <dbReference type="ARBA" id="ARBA00023015"/>
    </source>
</evidence>
<dbReference type="AlphaFoldDB" id="A0AB36E088"/>
<proteinExistence type="predicted"/>
<keyword evidence="1" id="KW-0805">Transcription regulation</keyword>
<reference evidence="8 9" key="1">
    <citation type="submission" date="2014-11" db="EMBL/GenBank/DDBJ databases">
        <title>Pan-genome of Gallibacterium spp.</title>
        <authorList>
            <person name="Kudirkiene E."/>
            <person name="Bojesen A.M."/>
        </authorList>
    </citation>
    <scope>NUCLEOTIDE SEQUENCE [LARGE SCALE GENOMIC DNA]</scope>
    <source>
        <strain evidence="8 9">18469/18</strain>
    </source>
</reference>
<dbReference type="SUPFAM" id="SSF46785">
    <property type="entry name" value="Winged helix' DNA-binding domain"/>
    <property type="match status" value="1"/>
</dbReference>
<dbReference type="InterPro" id="IPR014757">
    <property type="entry name" value="Tscrpt_reg_IclR_C"/>
</dbReference>
<dbReference type="InterPro" id="IPR005471">
    <property type="entry name" value="Tscrpt_reg_IclR_N"/>
</dbReference>
<dbReference type="PROSITE" id="PS51077">
    <property type="entry name" value="HTH_ICLR"/>
    <property type="match status" value="1"/>
</dbReference>
<keyword evidence="3" id="KW-0804">Transcription</keyword>
<comment type="caution">
    <text evidence="8">The sequence shown here is derived from an EMBL/GenBank/DDBJ whole genome shotgun (WGS) entry which is preliminary data.</text>
</comment>
<dbReference type="InterPro" id="IPR036390">
    <property type="entry name" value="WH_DNA-bd_sf"/>
</dbReference>
<dbReference type="PANTHER" id="PTHR30136">
    <property type="entry name" value="HELIX-TURN-HELIX TRANSCRIPTIONAL REGULATOR, ICLR FAMILY"/>
    <property type="match status" value="1"/>
</dbReference>
<dbReference type="PROSITE" id="PS51078">
    <property type="entry name" value="ICLR_ED"/>
    <property type="match status" value="1"/>
</dbReference>
<dbReference type="Pfam" id="PF09339">
    <property type="entry name" value="HTH_IclR"/>
    <property type="match status" value="1"/>
</dbReference>
<dbReference type="PANTHER" id="PTHR30136:SF24">
    <property type="entry name" value="HTH-TYPE TRANSCRIPTIONAL REPRESSOR ALLR"/>
    <property type="match status" value="1"/>
</dbReference>
<dbReference type="GO" id="GO:0003677">
    <property type="term" value="F:DNA binding"/>
    <property type="evidence" value="ECO:0007669"/>
    <property type="project" value="UniProtKB-KW"/>
</dbReference>
<evidence type="ECO:0000256" key="3">
    <source>
        <dbReference type="ARBA" id="ARBA00023163"/>
    </source>
</evidence>
<dbReference type="GO" id="GO:0045892">
    <property type="term" value="P:negative regulation of DNA-templated transcription"/>
    <property type="evidence" value="ECO:0007669"/>
    <property type="project" value="TreeGrafter"/>
</dbReference>
<dbReference type="InterPro" id="IPR050707">
    <property type="entry name" value="HTH_MetabolicPath_Reg"/>
</dbReference>
<feature type="domain" description="IclR-ED" evidence="7">
    <location>
        <begin position="64"/>
        <end position="234"/>
    </location>
</feature>
<gene>
    <name evidence="8" type="ORF">QV09_10455</name>
</gene>
<dbReference type="SMART" id="SM00346">
    <property type="entry name" value="HTH_ICLR"/>
    <property type="match status" value="1"/>
</dbReference>
<evidence type="ECO:0000313" key="9">
    <source>
        <dbReference type="Proteomes" id="UP000092527"/>
    </source>
</evidence>